<gene>
    <name evidence="2" type="ORF">EDB92DRAFT_1950390</name>
</gene>
<proteinExistence type="predicted"/>
<keyword evidence="3" id="KW-1185">Reference proteome</keyword>
<comment type="caution">
    <text evidence="2">The sequence shown here is derived from an EMBL/GenBank/DDBJ whole genome shotgun (WGS) entry which is preliminary data.</text>
</comment>
<evidence type="ECO:0000256" key="1">
    <source>
        <dbReference type="SAM" id="MobiDB-lite"/>
    </source>
</evidence>
<reference evidence="2" key="1">
    <citation type="submission" date="2022-01" db="EMBL/GenBank/DDBJ databases">
        <title>Comparative genomics reveals a dynamic genome evolution in the ectomycorrhizal milk-cap (Lactarius) mushrooms.</title>
        <authorList>
            <consortium name="DOE Joint Genome Institute"/>
            <person name="Lebreton A."/>
            <person name="Tang N."/>
            <person name="Kuo A."/>
            <person name="LaButti K."/>
            <person name="Drula E."/>
            <person name="Barry K."/>
            <person name="Clum A."/>
            <person name="Lipzen A."/>
            <person name="Mousain D."/>
            <person name="Ng V."/>
            <person name="Wang R."/>
            <person name="Wang X."/>
            <person name="Dai Y."/>
            <person name="Henrissat B."/>
            <person name="Grigoriev I.V."/>
            <person name="Guerin-Laguette A."/>
            <person name="Yu F."/>
            <person name="Martin F.M."/>
        </authorList>
    </citation>
    <scope>NUCLEOTIDE SEQUENCE</scope>
    <source>
        <strain evidence="2">QP</strain>
    </source>
</reference>
<feature type="region of interest" description="Disordered" evidence="1">
    <location>
        <begin position="1"/>
        <end position="21"/>
    </location>
</feature>
<evidence type="ECO:0000313" key="3">
    <source>
        <dbReference type="Proteomes" id="UP001201163"/>
    </source>
</evidence>
<dbReference type="EMBL" id="JAKELL010000070">
    <property type="protein sequence ID" value="KAH8984930.1"/>
    <property type="molecule type" value="Genomic_DNA"/>
</dbReference>
<feature type="compositionally biased region" description="Acidic residues" evidence="1">
    <location>
        <begin position="179"/>
        <end position="193"/>
    </location>
</feature>
<dbReference type="AlphaFoldDB" id="A0AAD4LD13"/>
<accession>A0AAD4LD13</accession>
<evidence type="ECO:0000313" key="2">
    <source>
        <dbReference type="EMBL" id="KAH8984930.1"/>
    </source>
</evidence>
<protein>
    <submittedName>
        <fullName evidence="2">Uncharacterized protein</fullName>
    </submittedName>
</protein>
<feature type="region of interest" description="Disordered" evidence="1">
    <location>
        <begin position="167"/>
        <end position="204"/>
    </location>
</feature>
<name>A0AAD4LD13_9AGAM</name>
<organism evidence="2 3">
    <name type="scientific">Lactarius akahatsu</name>
    <dbReference type="NCBI Taxonomy" id="416441"/>
    <lineage>
        <taxon>Eukaryota</taxon>
        <taxon>Fungi</taxon>
        <taxon>Dikarya</taxon>
        <taxon>Basidiomycota</taxon>
        <taxon>Agaricomycotina</taxon>
        <taxon>Agaricomycetes</taxon>
        <taxon>Russulales</taxon>
        <taxon>Russulaceae</taxon>
        <taxon>Lactarius</taxon>
    </lineage>
</organism>
<feature type="compositionally biased region" description="Low complexity" evidence="1">
    <location>
        <begin position="11"/>
        <end position="21"/>
    </location>
</feature>
<dbReference type="Proteomes" id="UP001201163">
    <property type="component" value="Unassembled WGS sequence"/>
</dbReference>
<sequence length="253" mass="28606">MFTSPHPSPPRSSSDPSQPWSKVCAWLSRERGRAGRLLQVALAAARVASASPNVVPPRPPRRTAIDEIVWHNRPAAEPRPARDNTHPVMFDWVNIRRAGEDHRVERALPAIPPQTEKEGRTYAVKRKPVPSLDNFHDEGLHEARVVETGALGDETHHGGPYTWPVTFLPSSHDFQDSASDQEDSDQDSYDQDMDMEHMRGDSESEVDVWDRGLVVAEMCNKWGWTLEDVLETLEQPGQEGRRKCLREKGVLRE</sequence>
<feature type="compositionally biased region" description="Pro residues" evidence="1">
    <location>
        <begin position="1"/>
        <end position="10"/>
    </location>
</feature>